<evidence type="ECO:0008006" key="4">
    <source>
        <dbReference type="Google" id="ProtNLM"/>
    </source>
</evidence>
<keyword evidence="1" id="KW-0472">Membrane</keyword>
<dbReference type="EMBL" id="JBHUDC010000008">
    <property type="protein sequence ID" value="MFD1515296.1"/>
    <property type="molecule type" value="Genomic_DNA"/>
</dbReference>
<keyword evidence="3" id="KW-1185">Reference proteome</keyword>
<proteinExistence type="predicted"/>
<dbReference type="AlphaFoldDB" id="A0ABD6B0X9"/>
<feature type="transmembrane region" description="Helical" evidence="1">
    <location>
        <begin position="378"/>
        <end position="400"/>
    </location>
</feature>
<feature type="transmembrane region" description="Helical" evidence="1">
    <location>
        <begin position="117"/>
        <end position="138"/>
    </location>
</feature>
<feature type="transmembrane region" description="Helical" evidence="1">
    <location>
        <begin position="275"/>
        <end position="294"/>
    </location>
</feature>
<feature type="transmembrane region" description="Helical" evidence="1">
    <location>
        <begin position="177"/>
        <end position="195"/>
    </location>
</feature>
<organism evidence="2 3">
    <name type="scientific">Halomarina rubra</name>
    <dbReference type="NCBI Taxonomy" id="2071873"/>
    <lineage>
        <taxon>Archaea</taxon>
        <taxon>Methanobacteriati</taxon>
        <taxon>Methanobacteriota</taxon>
        <taxon>Stenosarchaea group</taxon>
        <taxon>Halobacteria</taxon>
        <taxon>Halobacteriales</taxon>
        <taxon>Natronomonadaceae</taxon>
        <taxon>Halomarina</taxon>
    </lineage>
</organism>
<protein>
    <recommendedName>
        <fullName evidence="4">ABC transporter permease</fullName>
    </recommendedName>
</protein>
<keyword evidence="1" id="KW-1133">Transmembrane helix</keyword>
<feature type="transmembrane region" description="Helical" evidence="1">
    <location>
        <begin position="441"/>
        <end position="460"/>
    </location>
</feature>
<dbReference type="RefSeq" id="WP_250875216.1">
    <property type="nucleotide sequence ID" value="NZ_JALXFV010000008.1"/>
</dbReference>
<feature type="transmembrane region" description="Helical" evidence="1">
    <location>
        <begin position="306"/>
        <end position="326"/>
    </location>
</feature>
<name>A0ABD6B0X9_9EURY</name>
<comment type="caution">
    <text evidence="2">The sequence shown here is derived from an EMBL/GenBank/DDBJ whole genome shotgun (WGS) entry which is preliminary data.</text>
</comment>
<accession>A0ABD6B0X9</accession>
<feature type="transmembrane region" description="Helical" evidence="1">
    <location>
        <begin position="215"/>
        <end position="235"/>
    </location>
</feature>
<gene>
    <name evidence="2" type="ORF">ACFSBT_18605</name>
</gene>
<evidence type="ECO:0000313" key="2">
    <source>
        <dbReference type="EMBL" id="MFD1515296.1"/>
    </source>
</evidence>
<reference evidence="2 3" key="1">
    <citation type="journal article" date="2019" name="Int. J. Syst. Evol. Microbiol.">
        <title>The Global Catalogue of Microorganisms (GCM) 10K type strain sequencing project: providing services to taxonomists for standard genome sequencing and annotation.</title>
        <authorList>
            <consortium name="The Broad Institute Genomics Platform"/>
            <consortium name="The Broad Institute Genome Sequencing Center for Infectious Disease"/>
            <person name="Wu L."/>
            <person name="Ma J."/>
        </authorList>
    </citation>
    <scope>NUCLEOTIDE SEQUENCE [LARGE SCALE GENOMIC DNA]</scope>
    <source>
        <strain evidence="2 3">CGMCC 1.12563</strain>
    </source>
</reference>
<dbReference type="Proteomes" id="UP001597187">
    <property type="component" value="Unassembled WGS sequence"/>
</dbReference>
<feature type="transmembrane region" description="Helical" evidence="1">
    <location>
        <begin position="412"/>
        <end position="435"/>
    </location>
</feature>
<feature type="transmembrane region" description="Helical" evidence="1">
    <location>
        <begin position="350"/>
        <end position="372"/>
    </location>
</feature>
<feature type="transmembrane region" description="Helical" evidence="1">
    <location>
        <begin position="150"/>
        <end position="170"/>
    </location>
</feature>
<sequence length="475" mass="49551">MSAGRADGLFWALFREEWRLHADLFGGRRFAAFPAFVTLLAAAALYGLHVVGTPLADSLAGLHALVFVFGLQTGAVAFVSSDALDSLLGDVTLLLSSSRTLPVSERRIYALFLLKDALYYSLLFLAPLALAVAGVGVATGRLDLVVRAPLLLATLAGTFSLGLATTLVGIGLGRRGVVGRVLLAGCVLGVVGALWKGVPVVAYSPYGVFATFDPLRAVVALVTVSGAGVLGWWLFDPDHERRARTTRDRFDALSERLGDPLAARSLLELHRSGGGVVKVVVSTAIVAGVAVALLELVSRVVGEPPAPAIALGAILALTAFTTYNWLTQFDSLEEYRTLPLSVGDVFRAKALGFALLLPVGGAGYLATALYVGVTVVELAVGGVLFLGVSAYLFGVTVLLAGVEPNEFLFDTVLFATFTLCVVVALVPVLVAGLVLPLTATLAAGVVAESLLLGAVGVLALRRAAPRWEARLLHDS</sequence>
<feature type="transmembrane region" description="Helical" evidence="1">
    <location>
        <begin position="30"/>
        <end position="48"/>
    </location>
</feature>
<evidence type="ECO:0000313" key="3">
    <source>
        <dbReference type="Proteomes" id="UP001597187"/>
    </source>
</evidence>
<evidence type="ECO:0000256" key="1">
    <source>
        <dbReference type="SAM" id="Phobius"/>
    </source>
</evidence>
<keyword evidence="1" id="KW-0812">Transmembrane</keyword>